<dbReference type="InterPro" id="IPR012349">
    <property type="entry name" value="Split_barrel_FMN-bd"/>
</dbReference>
<gene>
    <name evidence="2" type="ORF">FB474_3422</name>
</gene>
<keyword evidence="1" id="KW-0472">Membrane</keyword>
<dbReference type="Gene3D" id="2.30.110.10">
    <property type="entry name" value="Electron Transport, Fmn-binding Protein, Chain A"/>
    <property type="match status" value="1"/>
</dbReference>
<dbReference type="AlphaFoldDB" id="A0A542ZNR8"/>
<evidence type="ECO:0000313" key="3">
    <source>
        <dbReference type="Proteomes" id="UP000319514"/>
    </source>
</evidence>
<keyword evidence="1" id="KW-0812">Transmembrane</keyword>
<feature type="transmembrane region" description="Helical" evidence="1">
    <location>
        <begin position="48"/>
        <end position="68"/>
    </location>
</feature>
<keyword evidence="3" id="KW-1185">Reference proteome</keyword>
<proteinExistence type="predicted"/>
<dbReference type="RefSeq" id="WP_246092239.1">
    <property type="nucleotide sequence ID" value="NZ_BAAAKX010000011.1"/>
</dbReference>
<organism evidence="2 3">
    <name type="scientific">Oryzihumus leptocrescens</name>
    <dbReference type="NCBI Taxonomy" id="297536"/>
    <lineage>
        <taxon>Bacteria</taxon>
        <taxon>Bacillati</taxon>
        <taxon>Actinomycetota</taxon>
        <taxon>Actinomycetes</taxon>
        <taxon>Micrococcales</taxon>
        <taxon>Intrasporangiaceae</taxon>
        <taxon>Oryzihumus</taxon>
    </lineage>
</organism>
<dbReference type="EMBL" id="VFOQ01000001">
    <property type="protein sequence ID" value="TQL61993.1"/>
    <property type="molecule type" value="Genomic_DNA"/>
</dbReference>
<protein>
    <submittedName>
        <fullName evidence="2">Deazaflavin-dependent oxidoreductase (Nitroreductase family)</fullName>
    </submittedName>
</protein>
<reference evidence="2 3" key="1">
    <citation type="submission" date="2019-06" db="EMBL/GenBank/DDBJ databases">
        <title>Sequencing the genomes of 1000 actinobacteria strains.</title>
        <authorList>
            <person name="Klenk H.-P."/>
        </authorList>
    </citation>
    <scope>NUCLEOTIDE SEQUENCE [LARGE SCALE GENOMIC DNA]</scope>
    <source>
        <strain evidence="2 3">DSM 18082</strain>
    </source>
</reference>
<sequence length="131" mass="14686">MSEDANRRKPPARLVKATAPFAARLAGHRWFPVWAVLRHRGRRSGRDYAIPVAVLVTGDGFVICLPWGTQTNWVQNVLAAGGCGLRWKGRELRLTDPQFVDADAALAAANPFERLVIRRLDFPGFLRLRRA</sequence>
<evidence type="ECO:0000256" key="1">
    <source>
        <dbReference type="SAM" id="Phobius"/>
    </source>
</evidence>
<name>A0A542ZNR8_9MICO</name>
<dbReference type="Proteomes" id="UP000319514">
    <property type="component" value="Unassembled WGS sequence"/>
</dbReference>
<keyword evidence="1" id="KW-1133">Transmembrane helix</keyword>
<accession>A0A542ZNR8</accession>
<comment type="caution">
    <text evidence="2">The sequence shown here is derived from an EMBL/GenBank/DDBJ whole genome shotgun (WGS) entry which is preliminary data.</text>
</comment>
<evidence type="ECO:0000313" key="2">
    <source>
        <dbReference type="EMBL" id="TQL61993.1"/>
    </source>
</evidence>